<reference evidence="7" key="1">
    <citation type="submission" date="2017-08" db="EMBL/GenBank/DDBJ databases">
        <authorList>
            <person name="Varghese N."/>
            <person name="Submissions S."/>
        </authorList>
    </citation>
    <scope>NUCLEOTIDE SEQUENCE [LARGE SCALE GENOMIC DNA]</scope>
    <source>
        <strain evidence="7">KCTC 23107</strain>
    </source>
</reference>
<dbReference type="EMBL" id="OCPC01000001">
    <property type="protein sequence ID" value="SOE08763.1"/>
    <property type="molecule type" value="Genomic_DNA"/>
</dbReference>
<dbReference type="PANTHER" id="PTHR32347">
    <property type="entry name" value="EFFLUX SYSTEM COMPONENT YKNX-RELATED"/>
    <property type="match status" value="1"/>
</dbReference>
<name>A0A286HLR4_9HYPH</name>
<gene>
    <name evidence="6" type="ORF">SAMN05877838_0493</name>
</gene>
<evidence type="ECO:0000259" key="5">
    <source>
        <dbReference type="Pfam" id="PF25881"/>
    </source>
</evidence>
<dbReference type="SUPFAM" id="SSF111369">
    <property type="entry name" value="HlyD-like secretion proteins"/>
    <property type="match status" value="1"/>
</dbReference>
<feature type="domain" description="YbhG-like alpha-helical hairpin" evidence="5">
    <location>
        <begin position="65"/>
        <end position="188"/>
    </location>
</feature>
<evidence type="ECO:0000313" key="6">
    <source>
        <dbReference type="EMBL" id="SOE08763.1"/>
    </source>
</evidence>
<evidence type="ECO:0000256" key="4">
    <source>
        <dbReference type="SAM" id="SignalP"/>
    </source>
</evidence>
<protein>
    <submittedName>
        <fullName evidence="6">HlyD family secretion protein</fullName>
    </submittedName>
</protein>
<keyword evidence="4" id="KW-0732">Signal</keyword>
<dbReference type="InterPro" id="IPR059052">
    <property type="entry name" value="HH_YbhG-like"/>
</dbReference>
<evidence type="ECO:0000256" key="3">
    <source>
        <dbReference type="SAM" id="Coils"/>
    </source>
</evidence>
<dbReference type="PANTHER" id="PTHR32347:SF23">
    <property type="entry name" value="BLL5650 PROTEIN"/>
    <property type="match status" value="1"/>
</dbReference>
<dbReference type="InterPro" id="IPR050465">
    <property type="entry name" value="UPF0194_transport"/>
</dbReference>
<proteinExistence type="predicted"/>
<evidence type="ECO:0000313" key="7">
    <source>
        <dbReference type="Proteomes" id="UP000219465"/>
    </source>
</evidence>
<dbReference type="AlphaFoldDB" id="A0A286HLR4"/>
<dbReference type="Gene3D" id="1.10.287.470">
    <property type="entry name" value="Helix hairpin bin"/>
    <property type="match status" value="2"/>
</dbReference>
<organism evidence="6 7">
    <name type="scientific">Hoeflea halophila</name>
    <dbReference type="NCBI Taxonomy" id="714899"/>
    <lineage>
        <taxon>Bacteria</taxon>
        <taxon>Pseudomonadati</taxon>
        <taxon>Pseudomonadota</taxon>
        <taxon>Alphaproteobacteria</taxon>
        <taxon>Hyphomicrobiales</taxon>
        <taxon>Rhizobiaceae</taxon>
        <taxon>Hoeflea</taxon>
    </lineage>
</organism>
<dbReference type="GO" id="GO:0030313">
    <property type="term" value="C:cell envelope"/>
    <property type="evidence" value="ECO:0007669"/>
    <property type="project" value="UniProtKB-SubCell"/>
</dbReference>
<keyword evidence="2 3" id="KW-0175">Coiled coil</keyword>
<accession>A0A286HLR4</accession>
<evidence type="ECO:0000256" key="2">
    <source>
        <dbReference type="ARBA" id="ARBA00023054"/>
    </source>
</evidence>
<evidence type="ECO:0000256" key="1">
    <source>
        <dbReference type="ARBA" id="ARBA00004196"/>
    </source>
</evidence>
<feature type="coiled-coil region" evidence="3">
    <location>
        <begin position="66"/>
        <end position="126"/>
    </location>
</feature>
<comment type="subcellular location">
    <subcellularLocation>
        <location evidence="1">Cell envelope</location>
    </subcellularLocation>
</comment>
<dbReference type="Pfam" id="PF25881">
    <property type="entry name" value="HH_YBHG"/>
    <property type="match status" value="1"/>
</dbReference>
<dbReference type="Gene3D" id="2.40.50.100">
    <property type="match status" value="1"/>
</dbReference>
<dbReference type="Proteomes" id="UP000219465">
    <property type="component" value="Unassembled WGS sequence"/>
</dbReference>
<feature type="signal peptide" evidence="4">
    <location>
        <begin position="1"/>
        <end position="20"/>
    </location>
</feature>
<sequence length="318" mass="33721">MMSFLCAIPLVAGLFSACTADEPLAVGYVEGEYVLVSPIETAQIVELAVRRGDRVTAGSPLARLEKRDAEIAVAQAAAGLAQAERQLANLEQGRRPEEVASIAASLRSAEAQATEAERVLQRQADLLKQGISTQASYDSAATAVELNRAKVSELEANLAVAKLPARVNEIKAAQAAVDQAGAVLESAQWRLAKRVLTIPQSGVVSDIIRNSGEVAGPQAPVLSVLPDDALKLRVYVPETALSRIAVGRVLSVRCDGCGEGMEATVSYVSPDPEFTPPVIYSLDNRQKLVYLVEARPHADAWALAPGQIVDVVLQGRKP</sequence>
<feature type="chain" id="PRO_5012945096" evidence="4">
    <location>
        <begin position="21"/>
        <end position="318"/>
    </location>
</feature>
<keyword evidence="7" id="KW-1185">Reference proteome</keyword>
<dbReference type="Gene3D" id="2.40.30.170">
    <property type="match status" value="1"/>
</dbReference>